<accession>A0ABQ9D1Q2</accession>
<organism evidence="2 3">
    <name type="scientific">Willisornis vidua</name>
    <name type="common">Xingu scale-backed antbird</name>
    <dbReference type="NCBI Taxonomy" id="1566151"/>
    <lineage>
        <taxon>Eukaryota</taxon>
        <taxon>Metazoa</taxon>
        <taxon>Chordata</taxon>
        <taxon>Craniata</taxon>
        <taxon>Vertebrata</taxon>
        <taxon>Euteleostomi</taxon>
        <taxon>Archelosauria</taxon>
        <taxon>Archosauria</taxon>
        <taxon>Dinosauria</taxon>
        <taxon>Saurischia</taxon>
        <taxon>Theropoda</taxon>
        <taxon>Coelurosauria</taxon>
        <taxon>Aves</taxon>
        <taxon>Neognathae</taxon>
        <taxon>Neoaves</taxon>
        <taxon>Telluraves</taxon>
        <taxon>Australaves</taxon>
        <taxon>Passeriformes</taxon>
        <taxon>Thamnophilidae</taxon>
        <taxon>Willisornis</taxon>
    </lineage>
</organism>
<dbReference type="InterPro" id="IPR000477">
    <property type="entry name" value="RT_dom"/>
</dbReference>
<evidence type="ECO:0000259" key="1">
    <source>
        <dbReference type="Pfam" id="PF00078"/>
    </source>
</evidence>
<comment type="caution">
    <text evidence="2">The sequence shown here is derived from an EMBL/GenBank/DDBJ whole genome shotgun (WGS) entry which is preliminary data.</text>
</comment>
<sequence>MRKAKAHLELSLARDNKENKKAFYKYISSKRNIKENFGLLLNQISVLVTEGREEVPNDWRKAKVTPTFKKGKEDPGNYCPVTFIPGKVMKQIILEVITKHVKEKVIMSSQHGFTKRIVFYDGMVDEGRAVNVVHLEFSKIFDAVCHNMFIGKLRKCELDEWAELSEWQSLEGRYNGVESSQRSIVGDFSQGSILGPVLLNLFINNMDKGIEWTLSKCAAVMKLGVVAHTPDGWSTSAGP</sequence>
<dbReference type="Proteomes" id="UP001145742">
    <property type="component" value="Unassembled WGS sequence"/>
</dbReference>
<dbReference type="PANTHER" id="PTHR33332">
    <property type="entry name" value="REVERSE TRANSCRIPTASE DOMAIN-CONTAINING PROTEIN"/>
    <property type="match status" value="1"/>
</dbReference>
<dbReference type="Pfam" id="PF00078">
    <property type="entry name" value="RVT_1"/>
    <property type="match status" value="1"/>
</dbReference>
<name>A0ABQ9D1Q2_9PASS</name>
<gene>
    <name evidence="2" type="ORF">WISP_105613</name>
</gene>
<feature type="domain" description="Reverse transcriptase" evidence="1">
    <location>
        <begin position="72"/>
        <end position="211"/>
    </location>
</feature>
<evidence type="ECO:0000313" key="3">
    <source>
        <dbReference type="Proteomes" id="UP001145742"/>
    </source>
</evidence>
<evidence type="ECO:0000313" key="2">
    <source>
        <dbReference type="EMBL" id="KAJ7410892.1"/>
    </source>
</evidence>
<protein>
    <recommendedName>
        <fullName evidence="1">Reverse transcriptase domain-containing protein</fullName>
    </recommendedName>
</protein>
<keyword evidence="3" id="KW-1185">Reference proteome</keyword>
<proteinExistence type="predicted"/>
<dbReference type="EMBL" id="WHWB01034378">
    <property type="protein sequence ID" value="KAJ7410892.1"/>
    <property type="molecule type" value="Genomic_DNA"/>
</dbReference>
<reference evidence="2" key="1">
    <citation type="submission" date="2019-10" db="EMBL/GenBank/DDBJ databases">
        <authorList>
            <person name="Soares A.E.R."/>
            <person name="Aleixo A."/>
            <person name="Schneider P."/>
            <person name="Miyaki C.Y."/>
            <person name="Schneider M.P."/>
            <person name="Mello C."/>
            <person name="Vasconcelos A.T.R."/>
        </authorList>
    </citation>
    <scope>NUCLEOTIDE SEQUENCE</scope>
    <source>
        <tissue evidence="2">Muscle</tissue>
    </source>
</reference>